<comment type="caution">
    <text evidence="1">The sequence shown here is derived from an EMBL/GenBank/DDBJ whole genome shotgun (WGS) entry which is preliminary data.</text>
</comment>
<dbReference type="Proteomes" id="UP000238176">
    <property type="component" value="Unassembled WGS sequence"/>
</dbReference>
<sequence length="96" mass="10340">MHKNSVEARPSEPQAPIKVWQRDSTRITLVPAGAGAAGLVVDTYWGDGPRDAGNVDLVDGAYVAVLNEVGHDLVGQGWVDRVAEEIDTAMTEWIAR</sequence>
<reference evidence="1 2" key="1">
    <citation type="submission" date="2018-03" db="EMBL/GenBank/DDBJ databases">
        <title>Genomic Encyclopedia of Type Strains, Phase III (KMG-III): the genomes of soil and plant-associated and newly described type strains.</title>
        <authorList>
            <person name="Whitman W."/>
        </authorList>
    </citation>
    <scope>NUCLEOTIDE SEQUENCE [LARGE SCALE GENOMIC DNA]</scope>
    <source>
        <strain evidence="1 2">CGMCC 4.7067</strain>
    </source>
</reference>
<protein>
    <submittedName>
        <fullName evidence="1">Uncharacterized protein</fullName>
    </submittedName>
</protein>
<name>A0A2T0UES7_9ACTN</name>
<dbReference type="EMBL" id="PVTJ01000009">
    <property type="protein sequence ID" value="PRY56402.1"/>
    <property type="molecule type" value="Genomic_DNA"/>
</dbReference>
<keyword evidence="2" id="KW-1185">Reference proteome</keyword>
<proteinExistence type="predicted"/>
<dbReference type="AlphaFoldDB" id="A0A2T0UES7"/>
<organism evidence="1 2">
    <name type="scientific">Glycomyces artemisiae</name>
    <dbReference type="NCBI Taxonomy" id="1076443"/>
    <lineage>
        <taxon>Bacteria</taxon>
        <taxon>Bacillati</taxon>
        <taxon>Actinomycetota</taxon>
        <taxon>Actinomycetes</taxon>
        <taxon>Glycomycetales</taxon>
        <taxon>Glycomycetaceae</taxon>
        <taxon>Glycomyces</taxon>
    </lineage>
</organism>
<evidence type="ECO:0000313" key="2">
    <source>
        <dbReference type="Proteomes" id="UP000238176"/>
    </source>
</evidence>
<dbReference type="RefSeq" id="WP_146148181.1">
    <property type="nucleotide sequence ID" value="NZ_PVTJ01000009.1"/>
</dbReference>
<evidence type="ECO:0000313" key="1">
    <source>
        <dbReference type="EMBL" id="PRY56402.1"/>
    </source>
</evidence>
<accession>A0A2T0UES7</accession>
<gene>
    <name evidence="1" type="ORF">B0I28_10951</name>
</gene>